<gene>
    <name evidence="1" type="ORF">BB560_003247</name>
</gene>
<organism evidence="1 2">
    <name type="scientific">Smittium megazygosporum</name>
    <dbReference type="NCBI Taxonomy" id="133381"/>
    <lineage>
        <taxon>Eukaryota</taxon>
        <taxon>Fungi</taxon>
        <taxon>Fungi incertae sedis</taxon>
        <taxon>Zoopagomycota</taxon>
        <taxon>Kickxellomycotina</taxon>
        <taxon>Harpellomycetes</taxon>
        <taxon>Harpellales</taxon>
        <taxon>Legeriomycetaceae</taxon>
        <taxon>Smittium</taxon>
    </lineage>
</organism>
<dbReference type="Proteomes" id="UP000245609">
    <property type="component" value="Unassembled WGS sequence"/>
</dbReference>
<comment type="caution">
    <text evidence="1">The sequence shown here is derived from an EMBL/GenBank/DDBJ whole genome shotgun (WGS) entry which is preliminary data.</text>
</comment>
<evidence type="ECO:0000313" key="1">
    <source>
        <dbReference type="EMBL" id="PVV02303.1"/>
    </source>
</evidence>
<accession>A0A2T9ZCH6</accession>
<sequence>MGNLRHRQPNLSQTPVQWITTKKIRLNTTVSFADKIVCGLARALANEHSPCGLLQQMTRQQQDVILVL</sequence>
<protein>
    <submittedName>
        <fullName evidence="1">Uncharacterized protein</fullName>
    </submittedName>
</protein>
<proteinExistence type="predicted"/>
<reference evidence="1 2" key="1">
    <citation type="journal article" date="2018" name="MBio">
        <title>Comparative Genomics Reveals the Core Gene Toolbox for the Fungus-Insect Symbiosis.</title>
        <authorList>
            <person name="Wang Y."/>
            <person name="Stata M."/>
            <person name="Wang W."/>
            <person name="Stajich J.E."/>
            <person name="White M.M."/>
            <person name="Moncalvo J.M."/>
        </authorList>
    </citation>
    <scope>NUCLEOTIDE SEQUENCE [LARGE SCALE GENOMIC DNA]</scope>
    <source>
        <strain evidence="1 2">SC-DP-2</strain>
    </source>
</reference>
<feature type="non-terminal residue" evidence="1">
    <location>
        <position position="68"/>
    </location>
</feature>
<name>A0A2T9ZCH6_9FUNG</name>
<keyword evidence="2" id="KW-1185">Reference proteome</keyword>
<dbReference type="AlphaFoldDB" id="A0A2T9ZCH6"/>
<evidence type="ECO:0000313" key="2">
    <source>
        <dbReference type="Proteomes" id="UP000245609"/>
    </source>
</evidence>
<dbReference type="EMBL" id="MBFS01000520">
    <property type="protein sequence ID" value="PVV02303.1"/>
    <property type="molecule type" value="Genomic_DNA"/>
</dbReference>